<dbReference type="InterPro" id="IPR047153">
    <property type="entry name" value="TRIM45/56/19-like"/>
</dbReference>
<evidence type="ECO:0000256" key="1">
    <source>
        <dbReference type="ARBA" id="ARBA00022723"/>
    </source>
</evidence>
<dbReference type="Pfam" id="PF00643">
    <property type="entry name" value="zf-B_box"/>
    <property type="match status" value="1"/>
</dbReference>
<evidence type="ECO:0000259" key="6">
    <source>
        <dbReference type="PROSITE" id="PS50089"/>
    </source>
</evidence>
<dbReference type="PANTHER" id="PTHR25462:SF305">
    <property type="entry name" value="RING-TYPE DOMAIN-CONTAINING PROTEIN"/>
    <property type="match status" value="1"/>
</dbReference>
<gene>
    <name evidence="8" type="ORF">MAR_018246</name>
</gene>
<dbReference type="InterPro" id="IPR013083">
    <property type="entry name" value="Znf_RING/FYVE/PHD"/>
</dbReference>
<reference evidence="8" key="1">
    <citation type="submission" date="2022-11" db="EMBL/GenBank/DDBJ databases">
        <title>Centuries of genome instability and evolution in soft-shell clam transmissible cancer (bioRxiv).</title>
        <authorList>
            <person name="Hart S.F.M."/>
            <person name="Yonemitsu M.A."/>
            <person name="Giersch R.M."/>
            <person name="Beal B.F."/>
            <person name="Arriagada G."/>
            <person name="Davis B.W."/>
            <person name="Ostrander E.A."/>
            <person name="Goff S.P."/>
            <person name="Metzger M.J."/>
        </authorList>
    </citation>
    <scope>NUCLEOTIDE SEQUENCE</scope>
    <source>
        <strain evidence="8">MELC-2E11</strain>
        <tissue evidence="8">Siphon/mantle</tissue>
    </source>
</reference>
<feature type="compositionally biased region" description="Polar residues" evidence="5">
    <location>
        <begin position="1243"/>
        <end position="1309"/>
    </location>
</feature>
<feature type="compositionally biased region" description="Polar residues" evidence="5">
    <location>
        <begin position="387"/>
        <end position="396"/>
    </location>
</feature>
<evidence type="ECO:0000256" key="3">
    <source>
        <dbReference type="ARBA" id="ARBA00022833"/>
    </source>
</evidence>
<dbReference type="PANTHER" id="PTHR25462">
    <property type="entry name" value="BONUS, ISOFORM C-RELATED"/>
    <property type="match status" value="1"/>
</dbReference>
<dbReference type="SUPFAM" id="SSF57850">
    <property type="entry name" value="RING/U-box"/>
    <property type="match status" value="1"/>
</dbReference>
<keyword evidence="9" id="KW-1185">Reference proteome</keyword>
<sequence length="1564" mass="174491">MATGHKLVKEITDQFLHCKICYEPYKDPKTLTCLHTFCADCIQKHVDSDTNRSSRFLLYSRFITCPLCRAKTDIPSGGVRRLPDNFLLSSLTDVVDRKRIGKNPPCEICPGERQRANNHASHKCLDCTKLLCKTCVDLHTTTKVTQHHSLIDIEGEKDIECKTHPEEIVRYYCEPCDECVCVVCTFQEHRDHEICSFSDGFSKYRAGLDTLLAKCKDRLKDVKQKVTAINNVESSLKETRENIRDLAISYISQVRQTERQLMQRVEEDFGSKVDGFVQNKDWLKENLEGLQTTCELAELIMNDKGVEMLLIKKELEKKLSMLLEPTLPEVPEDVSQSIKFVPGNVKLGHISMNSDDGEDACDGGSVKHTLNDDADVQPRKRQCVTRDAQTNTTPEQTPVVPEINFDFIKSGELSSSKSDVSVNTINNDQNSCSSVCVKCSAELKKEFGSSSSLPVVDGTAPVIQDIIITNDGKERRRRRNFIKSRRVQTDISQSTESLDEVFSPMRMSSQESLNGSFRKSSQNSLTAVAECVITKDIGSDPIGFPPEELPKPKPLLDFPRKYTRNKGVNTTESVKVIPETKSVRTNTQETTLRESATMTTPSCRNTDTQTFDKITSHQAVGTDYSGQRNKRTSTPIVIKMDSGTYMTPLSQENKFTWTESVETTERSVITEAAETMEMSTETMSPSLCDLGIDVKPEMKHIATLTDPVTFADAADGNVSGAKPKERKTKTKDREKKEKTGEKKTKEKKERREKKKYSDSCVGTDPVIRNNKETATTHAQMKESWTETMCPQLINTGTAPDRPATREAAIATNPVVQVEQGTHTNVVKLQDNSSETVLVVCDGETLTERISNADAQTSVDLFMQAVETLTDNCYMTDNGCMTDAEWFWDGQREFNVVTCDVCQETRAFVDSSTSPISDDEMKMDLKIKKLLNAETQTVKQKLYDKAVITSFDFDDVPETPLKGILCQDVSTSTENLPYIGLLSDMDCDELILVPGIAIDVISSDADYQKIYSNSFPTCDSSAQTIVSAVTVGSDLDPEFVESLFKTSVFNTVTVGVNTEHKTTFDKETWTPSLHQLSKGINTSQFKKSDKSTSTESYVRAMQENFTQSPTMDRSSKLKTLKRDISTETDNSLLDEKMIACINKLKTVSERLNSPTTKMFAESMPWGKPDLQNGESSESLIKDLDKVSEADRKKNVMELVAKSKEMSKTREPKTEPVRRKAQPLTSLKTKQYQEKAAECDKPKQKQIQRQDSTESNASTKSSKAGTQTPSVQKRSNGQTVTSKRSNSTPGRIATVPNQTVLRKTSPRVSQKSQKEPTAKPAEPAQTPTPQIEKQSQGPDSGYSTVPKTRHPKHGLSSITENRHSASGSTLSTSEQGATGSSLDKSLDFSSLKITVPPRAPSASPTPPRHQLQQNGRMSRPKTSPSPRIEIVPSDEGALETRIRTGSTSSDQTDNEPSQEKKGFIKKLFGSKKKKSADKRHQSPSKSPKPGRKTLAATPENPKPEVTSEKPKEKPKAFVYMRSRIFSIEQKDEDKYNKPIVNKYCVNREEEEKPPVFDFAATFTKKK</sequence>
<keyword evidence="2 4" id="KW-0863">Zinc-finger</keyword>
<evidence type="ECO:0000259" key="7">
    <source>
        <dbReference type="PROSITE" id="PS50119"/>
    </source>
</evidence>
<dbReference type="CDD" id="cd16584">
    <property type="entry name" value="RING-HC_TRIM56_C-V"/>
    <property type="match status" value="1"/>
</dbReference>
<name>A0ABY7EI07_MYAAR</name>
<feature type="compositionally biased region" description="Polar residues" evidence="5">
    <location>
        <begin position="583"/>
        <end position="608"/>
    </location>
</feature>
<dbReference type="InterPro" id="IPR000315">
    <property type="entry name" value="Znf_B-box"/>
</dbReference>
<evidence type="ECO:0000313" key="9">
    <source>
        <dbReference type="Proteomes" id="UP001164746"/>
    </source>
</evidence>
<keyword evidence="3" id="KW-0862">Zinc</keyword>
<dbReference type="Gene3D" id="3.30.40.10">
    <property type="entry name" value="Zinc/RING finger domain, C3HC4 (zinc finger)"/>
    <property type="match status" value="1"/>
</dbReference>
<feature type="region of interest" description="Disordered" evidence="5">
    <location>
        <begin position="582"/>
        <end position="608"/>
    </location>
</feature>
<dbReference type="SMART" id="SM00184">
    <property type="entry name" value="RING"/>
    <property type="match status" value="1"/>
</dbReference>
<accession>A0ABY7EI07</accession>
<feature type="compositionally biased region" description="Basic and acidic residues" evidence="5">
    <location>
        <begin position="1499"/>
        <end position="1512"/>
    </location>
</feature>
<dbReference type="PROSITE" id="PS50119">
    <property type="entry name" value="ZF_BBOX"/>
    <property type="match status" value="2"/>
</dbReference>
<dbReference type="Gene3D" id="3.30.160.60">
    <property type="entry name" value="Classic Zinc Finger"/>
    <property type="match status" value="1"/>
</dbReference>
<feature type="region of interest" description="Disordered" evidence="5">
    <location>
        <begin position="377"/>
        <end position="397"/>
    </location>
</feature>
<feature type="compositionally biased region" description="Pro residues" evidence="5">
    <location>
        <begin position="1395"/>
        <end position="1405"/>
    </location>
</feature>
<feature type="compositionally biased region" description="Polar residues" evidence="5">
    <location>
        <begin position="1408"/>
        <end position="1423"/>
    </location>
</feature>
<feature type="domain" description="RING-type" evidence="6">
    <location>
        <begin position="18"/>
        <end position="69"/>
    </location>
</feature>
<feature type="domain" description="B box-type" evidence="7">
    <location>
        <begin position="104"/>
        <end position="153"/>
    </location>
</feature>
<proteinExistence type="predicted"/>
<keyword evidence="1" id="KW-0479">Metal-binding</keyword>
<evidence type="ECO:0000256" key="5">
    <source>
        <dbReference type="SAM" id="MobiDB-lite"/>
    </source>
</evidence>
<feature type="region of interest" description="Disordered" evidence="5">
    <location>
        <begin position="712"/>
        <end position="766"/>
    </location>
</feature>
<feature type="domain" description="B box-type" evidence="7">
    <location>
        <begin position="156"/>
        <end position="197"/>
    </location>
</feature>
<evidence type="ECO:0000256" key="4">
    <source>
        <dbReference type="PROSITE-ProRule" id="PRU00024"/>
    </source>
</evidence>
<feature type="compositionally biased region" description="Basic residues" evidence="5">
    <location>
        <begin position="1466"/>
        <end position="1475"/>
    </location>
</feature>
<feature type="compositionally biased region" description="Polar residues" evidence="5">
    <location>
        <begin position="1441"/>
        <end position="1453"/>
    </location>
</feature>
<dbReference type="Pfam" id="PF00097">
    <property type="entry name" value="zf-C3HC4"/>
    <property type="match status" value="1"/>
</dbReference>
<feature type="compositionally biased region" description="Polar residues" evidence="5">
    <location>
        <begin position="1354"/>
        <end position="1377"/>
    </location>
</feature>
<dbReference type="InterPro" id="IPR018957">
    <property type="entry name" value="Znf_C3HC4_RING-type"/>
</dbReference>
<dbReference type="SUPFAM" id="SSF57845">
    <property type="entry name" value="B-box zinc-binding domain"/>
    <property type="match status" value="1"/>
</dbReference>
<protein>
    <submittedName>
        <fullName evidence="8">TRI56-like protein</fullName>
    </submittedName>
</protein>
<dbReference type="PROSITE" id="PS50089">
    <property type="entry name" value="ZF_RING_2"/>
    <property type="match status" value="1"/>
</dbReference>
<evidence type="ECO:0000313" key="8">
    <source>
        <dbReference type="EMBL" id="WAR08288.1"/>
    </source>
</evidence>
<dbReference type="CDD" id="cd19757">
    <property type="entry name" value="Bbox1"/>
    <property type="match status" value="1"/>
</dbReference>
<feature type="compositionally biased region" description="Basic and acidic residues" evidence="5">
    <location>
        <begin position="1196"/>
        <end position="1216"/>
    </location>
</feature>
<dbReference type="PROSITE" id="PS00518">
    <property type="entry name" value="ZF_RING_1"/>
    <property type="match status" value="1"/>
</dbReference>
<feature type="compositionally biased region" description="Basic and acidic residues" evidence="5">
    <location>
        <begin position="1229"/>
        <end position="1241"/>
    </location>
</feature>
<dbReference type="InterPro" id="IPR001841">
    <property type="entry name" value="Znf_RING"/>
</dbReference>
<feature type="region of interest" description="Disordered" evidence="5">
    <location>
        <begin position="1196"/>
        <end position="1512"/>
    </location>
</feature>
<dbReference type="SMART" id="SM00336">
    <property type="entry name" value="BBOX"/>
    <property type="match status" value="2"/>
</dbReference>
<dbReference type="InterPro" id="IPR017907">
    <property type="entry name" value="Znf_RING_CS"/>
</dbReference>
<dbReference type="EMBL" id="CP111017">
    <property type="protein sequence ID" value="WAR08288.1"/>
    <property type="molecule type" value="Genomic_DNA"/>
</dbReference>
<evidence type="ECO:0000256" key="2">
    <source>
        <dbReference type="ARBA" id="ARBA00022771"/>
    </source>
</evidence>
<dbReference type="Proteomes" id="UP001164746">
    <property type="component" value="Chromosome 6"/>
</dbReference>
<feature type="compositionally biased region" description="Polar residues" evidence="5">
    <location>
        <begin position="1323"/>
        <end position="1344"/>
    </location>
</feature>
<organism evidence="8 9">
    <name type="scientific">Mya arenaria</name>
    <name type="common">Soft-shell clam</name>
    <dbReference type="NCBI Taxonomy" id="6604"/>
    <lineage>
        <taxon>Eukaryota</taxon>
        <taxon>Metazoa</taxon>
        <taxon>Spiralia</taxon>
        <taxon>Lophotrochozoa</taxon>
        <taxon>Mollusca</taxon>
        <taxon>Bivalvia</taxon>
        <taxon>Autobranchia</taxon>
        <taxon>Heteroconchia</taxon>
        <taxon>Euheterodonta</taxon>
        <taxon>Imparidentia</taxon>
        <taxon>Neoheterodontei</taxon>
        <taxon>Myida</taxon>
        <taxon>Myoidea</taxon>
        <taxon>Myidae</taxon>
        <taxon>Mya</taxon>
    </lineage>
</organism>
<feature type="compositionally biased region" description="Basic and acidic residues" evidence="5">
    <location>
        <begin position="731"/>
        <end position="749"/>
    </location>
</feature>
<feature type="compositionally biased region" description="Low complexity" evidence="5">
    <location>
        <begin position="1378"/>
        <end position="1394"/>
    </location>
</feature>